<name>A0A173MFD4_9BACT</name>
<reference evidence="2" key="1">
    <citation type="submission" date="2017-01" db="EMBL/GenBank/DDBJ databases">
        <authorList>
            <person name="Varghese N."/>
            <person name="Submissions S."/>
        </authorList>
    </citation>
    <scope>NUCLEOTIDE SEQUENCE [LARGE SCALE GENOMIC DNA]</scope>
    <source>
        <strain evidence="2">DSM 21054</strain>
    </source>
</reference>
<gene>
    <name evidence="1" type="ORF">SAMN05421788_106351</name>
</gene>
<proteinExistence type="predicted"/>
<dbReference type="STRING" id="477680.SAMN05421788_106351"/>
<evidence type="ECO:0000313" key="1">
    <source>
        <dbReference type="EMBL" id="SIT25657.1"/>
    </source>
</evidence>
<keyword evidence="2" id="KW-1185">Reference proteome</keyword>
<evidence type="ECO:0008006" key="3">
    <source>
        <dbReference type="Google" id="ProtNLM"/>
    </source>
</evidence>
<dbReference type="RefSeq" id="WP_159445143.1">
    <property type="nucleotide sequence ID" value="NZ_FTOR01000006.1"/>
</dbReference>
<dbReference type="KEGG" id="fln:FLA_2301"/>
<accession>A0A173MFD4</accession>
<dbReference type="EMBL" id="FTOR01000006">
    <property type="protein sequence ID" value="SIT25657.1"/>
    <property type="molecule type" value="Genomic_DNA"/>
</dbReference>
<sequence length="154" mass="17204">MPSWFPEVFKSKGLDKKYGPASFLVPAYIVSDFNGDSIPDVAVLVIERSSQKKGILLIHGNTFDTFVFGAGSAFGEGDDDFKWASRWKLYTKKKATESLLEKESGDKIGSREVKLYRPGILVERVEDDAVAAGGIIYWNDQGYIWIQQGEQSEN</sequence>
<evidence type="ECO:0000313" key="2">
    <source>
        <dbReference type="Proteomes" id="UP000186917"/>
    </source>
</evidence>
<dbReference type="Proteomes" id="UP000186917">
    <property type="component" value="Unassembled WGS sequence"/>
</dbReference>
<dbReference type="AlphaFoldDB" id="A0A173MFD4"/>
<organism evidence="1 2">
    <name type="scientific">Filimonas lacunae</name>
    <dbReference type="NCBI Taxonomy" id="477680"/>
    <lineage>
        <taxon>Bacteria</taxon>
        <taxon>Pseudomonadati</taxon>
        <taxon>Bacteroidota</taxon>
        <taxon>Chitinophagia</taxon>
        <taxon>Chitinophagales</taxon>
        <taxon>Chitinophagaceae</taxon>
        <taxon>Filimonas</taxon>
    </lineage>
</organism>
<protein>
    <recommendedName>
        <fullName evidence="3">FG-GAP repeat-containing protein</fullName>
    </recommendedName>
</protein>